<dbReference type="InterPro" id="IPR027463">
    <property type="entry name" value="AcrB_DN_DC_subdom"/>
</dbReference>
<dbReference type="Gene3D" id="3.30.70.1440">
    <property type="entry name" value="Multidrug efflux transporter AcrB pore domain"/>
    <property type="match status" value="1"/>
</dbReference>
<dbReference type="AlphaFoldDB" id="A0A516SID1"/>
<evidence type="ECO:0000313" key="4">
    <source>
        <dbReference type="Proteomes" id="UP000317550"/>
    </source>
</evidence>
<dbReference type="PANTHER" id="PTHR32063">
    <property type="match status" value="1"/>
</dbReference>
<dbReference type="GO" id="GO:0042910">
    <property type="term" value="F:xenobiotic transmembrane transporter activity"/>
    <property type="evidence" value="ECO:0007669"/>
    <property type="project" value="TreeGrafter"/>
</dbReference>
<reference evidence="4" key="1">
    <citation type="submission" date="2019-07" db="EMBL/GenBank/DDBJ databases">
        <title>Chitinimonas sp. nov., isolated from Ny-Alesund, arctica soil.</title>
        <authorList>
            <person name="Xu Q."/>
            <person name="Peng F."/>
        </authorList>
    </citation>
    <scope>NUCLEOTIDE SEQUENCE [LARGE SCALE GENOMIC DNA]</scope>
    <source>
        <strain evidence="4">R3-44</strain>
    </source>
</reference>
<feature type="transmembrane region" description="Helical" evidence="2">
    <location>
        <begin position="874"/>
        <end position="894"/>
    </location>
</feature>
<name>A0A516SID1_9NEIS</name>
<feature type="transmembrane region" description="Helical" evidence="2">
    <location>
        <begin position="844"/>
        <end position="867"/>
    </location>
</feature>
<keyword evidence="2" id="KW-0812">Transmembrane</keyword>
<feature type="transmembrane region" description="Helical" evidence="2">
    <location>
        <begin position="976"/>
        <end position="1004"/>
    </location>
</feature>
<protein>
    <submittedName>
        <fullName evidence="3">Efflux RND transporter permease subunit</fullName>
    </submittedName>
</protein>
<dbReference type="Gene3D" id="1.20.1640.10">
    <property type="entry name" value="Multidrug efflux transporter AcrB transmembrane domain"/>
    <property type="match status" value="2"/>
</dbReference>
<accession>A0A516SID1</accession>
<dbReference type="InterPro" id="IPR001036">
    <property type="entry name" value="Acrflvin-R"/>
</dbReference>
<keyword evidence="2" id="KW-1133">Transmembrane helix</keyword>
<dbReference type="Proteomes" id="UP000317550">
    <property type="component" value="Chromosome"/>
</dbReference>
<feature type="transmembrane region" description="Helical" evidence="2">
    <location>
        <begin position="519"/>
        <end position="540"/>
    </location>
</feature>
<feature type="transmembrane region" description="Helical" evidence="2">
    <location>
        <begin position="947"/>
        <end position="970"/>
    </location>
</feature>
<dbReference type="Gene3D" id="3.30.70.1430">
    <property type="entry name" value="Multidrug efflux transporter AcrB pore domain"/>
    <property type="match status" value="2"/>
</dbReference>
<dbReference type="KEGG" id="cari:FNU76_16995"/>
<organism evidence="3 4">
    <name type="scientific">Chitinimonas arctica</name>
    <dbReference type="NCBI Taxonomy" id="2594795"/>
    <lineage>
        <taxon>Bacteria</taxon>
        <taxon>Pseudomonadati</taxon>
        <taxon>Pseudomonadota</taxon>
        <taxon>Betaproteobacteria</taxon>
        <taxon>Neisseriales</taxon>
        <taxon>Chitinibacteraceae</taxon>
        <taxon>Chitinimonas</taxon>
    </lineage>
</organism>
<dbReference type="SUPFAM" id="SSF82714">
    <property type="entry name" value="Multidrug efflux transporter AcrB TolC docking domain, DN and DC subdomains"/>
    <property type="match status" value="2"/>
</dbReference>
<dbReference type="Pfam" id="PF00873">
    <property type="entry name" value="ACR_tran"/>
    <property type="match status" value="1"/>
</dbReference>
<feature type="region of interest" description="Disordered" evidence="1">
    <location>
        <begin position="589"/>
        <end position="609"/>
    </location>
</feature>
<feature type="transmembrane region" description="Helical" evidence="2">
    <location>
        <begin position="384"/>
        <end position="409"/>
    </location>
</feature>
<dbReference type="OrthoDB" id="3306666at2"/>
<keyword evidence="4" id="KW-1185">Reference proteome</keyword>
<dbReference type="PANTHER" id="PTHR32063:SF77">
    <property type="entry name" value="ACR FAMILY TRANSPORT PROTEIN"/>
    <property type="match status" value="1"/>
</dbReference>
<dbReference type="Gene3D" id="3.30.70.1320">
    <property type="entry name" value="Multidrug efflux transporter AcrB pore domain like"/>
    <property type="match status" value="1"/>
</dbReference>
<feature type="transmembrane region" description="Helical" evidence="2">
    <location>
        <begin position="900"/>
        <end position="926"/>
    </location>
</feature>
<keyword evidence="2" id="KW-0472">Membrane</keyword>
<feature type="transmembrane region" description="Helical" evidence="2">
    <location>
        <begin position="358"/>
        <end position="378"/>
    </location>
</feature>
<feature type="transmembrane region" description="Helical" evidence="2">
    <location>
        <begin position="429"/>
        <end position="449"/>
    </location>
</feature>
<dbReference type="SUPFAM" id="SSF82693">
    <property type="entry name" value="Multidrug efflux transporter AcrB pore domain, PN1, PN2, PC1 and PC2 subdomains"/>
    <property type="match status" value="3"/>
</dbReference>
<evidence type="ECO:0000256" key="2">
    <source>
        <dbReference type="SAM" id="Phobius"/>
    </source>
</evidence>
<evidence type="ECO:0000256" key="1">
    <source>
        <dbReference type="SAM" id="MobiDB-lite"/>
    </source>
</evidence>
<dbReference type="PRINTS" id="PR00702">
    <property type="entry name" value="ACRIFLAVINRP"/>
</dbReference>
<dbReference type="Gene3D" id="3.30.2090.10">
    <property type="entry name" value="Multidrug efflux transporter AcrB TolC docking domain, DN and DC subdomains"/>
    <property type="match status" value="2"/>
</dbReference>
<feature type="transmembrane region" description="Helical" evidence="2">
    <location>
        <begin position="333"/>
        <end position="351"/>
    </location>
</feature>
<dbReference type="GO" id="GO:0005886">
    <property type="term" value="C:plasma membrane"/>
    <property type="evidence" value="ECO:0007669"/>
    <property type="project" value="TreeGrafter"/>
</dbReference>
<feature type="transmembrane region" description="Helical" evidence="2">
    <location>
        <begin position="461"/>
        <end position="479"/>
    </location>
</feature>
<dbReference type="RefSeq" id="WP_144279292.1">
    <property type="nucleotide sequence ID" value="NZ_CP041730.1"/>
</dbReference>
<dbReference type="SUPFAM" id="SSF82866">
    <property type="entry name" value="Multidrug efflux transporter AcrB transmembrane domain"/>
    <property type="match status" value="2"/>
</dbReference>
<sequence>MNISAWAIRKPVPAILLFVVLTLLGLVGFHKLDIQNFPDMDFPTVMVNATLEGAAPAQLETEVARKLEDQLAALGGVEHINSTITDGSVSISVQFALEKNGEEALNQVRNAVDSARSALPAEMATPTVSKLSTSGSAILTYTVQSRQMDEEALSWLVDNEISKAMLATRGVGKLSRVGGLSREVLVELDPARLGGLGISTATVATQLKAVQRDASGGEGRVAGQSQSLRTLGAVGSLAELAALPIPLGDGRQVRLDQLGTLRDGHAERSSYAFWNGKPVVAFQLTRVKDAGEVAVAAAVRQTVSELRQRFPQVEISEAYNTVQPIEDNYHGSLQLLLEGAVLAVLVVFWFLRDWRATVVAATALPLSILPTFAVMHYLGFSLNVLTLLSLALVIGILVDDAIVEVENIVRHLRMGKTPLQAAREAADEIGLAVVATTLALVAVFLPTAFMSGISGKFFRQFGLTAAAAVLASLLVARLLTPMLAAYLLKPASHGEHDGPLMRRYLGWVDWCMAHRKSTMALACGFFIASLALVPLLPTGFVPANDQSQTQVTLELAPGSRLADTRKLVDQAHTLLAPLGDVKQVFATVGSSDAGSGGPEDSGGSSDVRRASLTLNLTPRSERSYSQASVEAKIRAALKPLAGARVSVGGANSGETLQLTLVGDDAETLEKAAGTVARDLRGLKGIGTVTPASAVQRPEIQIKPDYARAAELGVTSQALATAVRMATHGDYSANLAKLKLPQRQIDIRVRLADAARQDLDALGQLRIAGAKGEVSLASVAEISMASSPSQIKRRDRQRQATIELELGSRNMGEVMREANSLPSLQTLPAGVSQQAAGDAERMAELFGSFGVAMLVGILCIYIVLVLLFHDFLQPVTILAALPLSLGGAFLALLLTGNSFSMPAIIGLLMLMGVVTKNAILLVEYAVMARREHGMARRDALRDACHKRARPILMTTLAMAAGMLPIACGLGADPSFRAPMAITVLGGLLTSTLLSLLVIPVVFTYVDDLLGWLAVRVACRPAAERPLY</sequence>
<dbReference type="EMBL" id="CP041730">
    <property type="protein sequence ID" value="QDQ27905.1"/>
    <property type="molecule type" value="Genomic_DNA"/>
</dbReference>
<gene>
    <name evidence="3" type="ORF">FNU76_16995</name>
</gene>
<evidence type="ECO:0000313" key="3">
    <source>
        <dbReference type="EMBL" id="QDQ27905.1"/>
    </source>
</evidence>
<proteinExistence type="predicted"/>